<dbReference type="Proteomes" id="UP000663832">
    <property type="component" value="Unassembled WGS sequence"/>
</dbReference>
<dbReference type="InterPro" id="IPR026570">
    <property type="entry name" value="CCDC86"/>
</dbReference>
<evidence type="ECO:0000256" key="6">
    <source>
        <dbReference type="ARBA" id="ARBA00022454"/>
    </source>
</evidence>
<dbReference type="Proteomes" id="UP000663877">
    <property type="component" value="Unassembled WGS sequence"/>
</dbReference>
<dbReference type="Pfam" id="PF03879">
    <property type="entry name" value="Cgr1"/>
    <property type="match status" value="1"/>
</dbReference>
<evidence type="ECO:0000313" key="18">
    <source>
        <dbReference type="Proteomes" id="UP000663832"/>
    </source>
</evidence>
<dbReference type="PANTHER" id="PTHR13557">
    <property type="entry name" value="COILED-COIL DOMAIN-CONTAINING PROTEIN 86"/>
    <property type="match status" value="1"/>
</dbReference>
<evidence type="ECO:0000256" key="14">
    <source>
        <dbReference type="SAM" id="MobiDB-lite"/>
    </source>
</evidence>
<proteinExistence type="inferred from homology"/>
<dbReference type="GO" id="GO:0005730">
    <property type="term" value="C:nucleolus"/>
    <property type="evidence" value="ECO:0007669"/>
    <property type="project" value="UniProtKB-SubCell"/>
</dbReference>
<evidence type="ECO:0000313" key="16">
    <source>
        <dbReference type="EMBL" id="CAF0856408.1"/>
    </source>
</evidence>
<comment type="function">
    <text evidence="1">Involved in nucleolar integrity and required for processing of the pre-rRNA for the 60S ribosome subunit.</text>
</comment>
<keyword evidence="7" id="KW-0690">Ribosome biogenesis</keyword>
<keyword evidence="6" id="KW-0158">Chromosome</keyword>
<evidence type="ECO:0000256" key="3">
    <source>
        <dbReference type="ARBA" id="ARBA00004604"/>
    </source>
</evidence>
<keyword evidence="9" id="KW-0597">Phosphoprotein</keyword>
<keyword evidence="8" id="KW-0698">rRNA processing</keyword>
<keyword evidence="12" id="KW-0539">Nucleus</keyword>
<evidence type="ECO:0000256" key="4">
    <source>
        <dbReference type="ARBA" id="ARBA00007869"/>
    </source>
</evidence>
<evidence type="ECO:0000256" key="9">
    <source>
        <dbReference type="ARBA" id="ARBA00022553"/>
    </source>
</evidence>
<sequence length="134" mass="15936">MDTETSAKQEKERLNAIPKGKPKGGRTWKLTKGRYSAITRPKSLKLTYDERMKMKADLKETRGREKEMWNAVNEKRDKLKQRQKENKERREANERKGEVVQVIKNPAKLKRMKKKALRSIQKRDLDKIKNKKET</sequence>
<comment type="function">
    <text evidence="13">Required for proper chromosome segregation during mitosis and error-free mitotic progression.</text>
</comment>
<evidence type="ECO:0000256" key="13">
    <source>
        <dbReference type="ARBA" id="ARBA00093307"/>
    </source>
</evidence>
<dbReference type="GO" id="GO:0006364">
    <property type="term" value="P:rRNA processing"/>
    <property type="evidence" value="ECO:0007669"/>
    <property type="project" value="UniProtKB-KW"/>
</dbReference>
<evidence type="ECO:0000256" key="11">
    <source>
        <dbReference type="ARBA" id="ARBA00023054"/>
    </source>
</evidence>
<evidence type="ECO:0000313" key="15">
    <source>
        <dbReference type="EMBL" id="CAF0852672.1"/>
    </source>
</evidence>
<gene>
    <name evidence="17" type="ORF">BJG266_LOCUS13056</name>
    <name evidence="15" type="ORF">QVE165_LOCUS6925</name>
    <name evidence="16" type="ORF">QVE165_LOCUS7123</name>
</gene>
<dbReference type="InterPro" id="IPR005579">
    <property type="entry name" value="Cgr1-like"/>
</dbReference>
<keyword evidence="10" id="KW-0164">Citrullination</keyword>
<dbReference type="AlphaFoldDB" id="A0A813WDP3"/>
<reference evidence="16" key="1">
    <citation type="submission" date="2021-02" db="EMBL/GenBank/DDBJ databases">
        <authorList>
            <person name="Nowell W R."/>
        </authorList>
    </citation>
    <scope>NUCLEOTIDE SEQUENCE</scope>
</reference>
<evidence type="ECO:0000256" key="12">
    <source>
        <dbReference type="ARBA" id="ARBA00023242"/>
    </source>
</evidence>
<feature type="compositionally biased region" description="Basic and acidic residues" evidence="14">
    <location>
        <begin position="1"/>
        <end position="14"/>
    </location>
</feature>
<evidence type="ECO:0000256" key="8">
    <source>
        <dbReference type="ARBA" id="ARBA00022552"/>
    </source>
</evidence>
<evidence type="ECO:0000256" key="10">
    <source>
        <dbReference type="ARBA" id="ARBA00022934"/>
    </source>
</evidence>
<dbReference type="PANTHER" id="PTHR13557:SF1">
    <property type="entry name" value="COILED-COIL DOMAIN-CONTAINING PROTEIN 86"/>
    <property type="match status" value="1"/>
</dbReference>
<evidence type="ECO:0000256" key="1">
    <source>
        <dbReference type="ARBA" id="ARBA00004090"/>
    </source>
</evidence>
<feature type="compositionally biased region" description="Basic and acidic residues" evidence="14">
    <location>
        <begin position="58"/>
        <end position="98"/>
    </location>
</feature>
<dbReference type="EMBL" id="CAJNOM010000030">
    <property type="protein sequence ID" value="CAF0856408.1"/>
    <property type="molecule type" value="Genomic_DNA"/>
</dbReference>
<dbReference type="EMBL" id="CAJNOI010000051">
    <property type="protein sequence ID" value="CAF0948198.1"/>
    <property type="molecule type" value="Genomic_DNA"/>
</dbReference>
<evidence type="ECO:0000256" key="2">
    <source>
        <dbReference type="ARBA" id="ARBA00004286"/>
    </source>
</evidence>
<name>A0A813WDP3_9BILA</name>
<organism evidence="16 18">
    <name type="scientific">Adineta steineri</name>
    <dbReference type="NCBI Taxonomy" id="433720"/>
    <lineage>
        <taxon>Eukaryota</taxon>
        <taxon>Metazoa</taxon>
        <taxon>Spiralia</taxon>
        <taxon>Gnathifera</taxon>
        <taxon>Rotifera</taxon>
        <taxon>Eurotatoria</taxon>
        <taxon>Bdelloidea</taxon>
        <taxon>Adinetida</taxon>
        <taxon>Adinetidae</taxon>
        <taxon>Adineta</taxon>
    </lineage>
</organism>
<feature type="compositionally biased region" description="Basic and acidic residues" evidence="14">
    <location>
        <begin position="121"/>
        <end position="134"/>
    </location>
</feature>
<protein>
    <recommendedName>
        <fullName evidence="5">Coiled-coil domain-containing protein 86</fullName>
    </recommendedName>
</protein>
<comment type="caution">
    <text evidence="16">The sequence shown here is derived from an EMBL/GenBank/DDBJ whole genome shotgun (WGS) entry which is preliminary data.</text>
</comment>
<evidence type="ECO:0000313" key="17">
    <source>
        <dbReference type="EMBL" id="CAF0948198.1"/>
    </source>
</evidence>
<keyword evidence="18" id="KW-1185">Reference proteome</keyword>
<dbReference type="OrthoDB" id="277961at2759"/>
<comment type="subcellular location">
    <subcellularLocation>
        <location evidence="2">Chromosome</location>
    </subcellularLocation>
    <subcellularLocation>
        <location evidence="3">Nucleus</location>
        <location evidence="3">Nucleolus</location>
    </subcellularLocation>
</comment>
<accession>A0A813WDP3</accession>
<evidence type="ECO:0000256" key="7">
    <source>
        <dbReference type="ARBA" id="ARBA00022517"/>
    </source>
</evidence>
<dbReference type="EMBL" id="CAJNOM010000029">
    <property type="protein sequence ID" value="CAF0852672.1"/>
    <property type="molecule type" value="Genomic_DNA"/>
</dbReference>
<feature type="compositionally biased region" description="Basic residues" evidence="14">
    <location>
        <begin position="107"/>
        <end position="117"/>
    </location>
</feature>
<feature type="region of interest" description="Disordered" evidence="14">
    <location>
        <begin position="1"/>
        <end position="28"/>
    </location>
</feature>
<dbReference type="GO" id="GO:0005694">
    <property type="term" value="C:chromosome"/>
    <property type="evidence" value="ECO:0007669"/>
    <property type="project" value="UniProtKB-SubCell"/>
</dbReference>
<evidence type="ECO:0000256" key="5">
    <source>
        <dbReference type="ARBA" id="ARBA00016738"/>
    </source>
</evidence>
<keyword evidence="11" id="KW-0175">Coiled coil</keyword>
<comment type="similarity">
    <text evidence="4">Belongs to the CGR1 family.</text>
</comment>
<feature type="region of interest" description="Disordered" evidence="14">
    <location>
        <begin position="58"/>
        <end position="134"/>
    </location>
</feature>